<evidence type="ECO:0000313" key="2">
    <source>
        <dbReference type="EMBL" id="EMD65146.1"/>
    </source>
</evidence>
<keyword evidence="1" id="KW-0812">Transmembrane</keyword>
<protein>
    <submittedName>
        <fullName evidence="2">Uncharacterized protein</fullName>
    </submittedName>
</protein>
<feature type="transmembrane region" description="Helical" evidence="1">
    <location>
        <begin position="37"/>
        <end position="62"/>
    </location>
</feature>
<gene>
    <name evidence="2" type="ORF">COCSADRAFT_318512</name>
</gene>
<dbReference type="AlphaFoldDB" id="M2T7F2"/>
<dbReference type="HOGENOM" id="CLU_2196742_0_0_1"/>
<dbReference type="GeneID" id="19136551"/>
<evidence type="ECO:0000313" key="3">
    <source>
        <dbReference type="Proteomes" id="UP000016934"/>
    </source>
</evidence>
<evidence type="ECO:0000256" key="1">
    <source>
        <dbReference type="SAM" id="Phobius"/>
    </source>
</evidence>
<dbReference type="EMBL" id="KB445642">
    <property type="protein sequence ID" value="EMD65146.1"/>
    <property type="molecule type" value="Genomic_DNA"/>
</dbReference>
<dbReference type="RefSeq" id="XP_007699628.1">
    <property type="nucleotide sequence ID" value="XM_007701438.1"/>
</dbReference>
<reference evidence="2 3" key="1">
    <citation type="journal article" date="2012" name="PLoS Pathog.">
        <title>Diverse lifestyles and strategies of plant pathogenesis encoded in the genomes of eighteen Dothideomycetes fungi.</title>
        <authorList>
            <person name="Ohm R.A."/>
            <person name="Feau N."/>
            <person name="Henrissat B."/>
            <person name="Schoch C.L."/>
            <person name="Horwitz B.A."/>
            <person name="Barry K.W."/>
            <person name="Condon B.J."/>
            <person name="Copeland A.C."/>
            <person name="Dhillon B."/>
            <person name="Glaser F."/>
            <person name="Hesse C.N."/>
            <person name="Kosti I."/>
            <person name="LaButti K."/>
            <person name="Lindquist E.A."/>
            <person name="Lucas S."/>
            <person name="Salamov A.A."/>
            <person name="Bradshaw R.E."/>
            <person name="Ciuffetti L."/>
            <person name="Hamelin R.C."/>
            <person name="Kema G.H.J."/>
            <person name="Lawrence C."/>
            <person name="Scott J.A."/>
            <person name="Spatafora J.W."/>
            <person name="Turgeon B.G."/>
            <person name="de Wit P.J.G.M."/>
            <person name="Zhong S."/>
            <person name="Goodwin S.B."/>
            <person name="Grigoriev I.V."/>
        </authorList>
    </citation>
    <scope>NUCLEOTIDE SEQUENCE [LARGE SCALE GENOMIC DNA]</scope>
    <source>
        <strain evidence="3">ND90Pr / ATCC 201652</strain>
    </source>
</reference>
<reference evidence="3" key="2">
    <citation type="journal article" date="2013" name="PLoS Genet.">
        <title>Comparative genome structure, secondary metabolite, and effector coding capacity across Cochliobolus pathogens.</title>
        <authorList>
            <person name="Condon B.J."/>
            <person name="Leng Y."/>
            <person name="Wu D."/>
            <person name="Bushley K.E."/>
            <person name="Ohm R.A."/>
            <person name="Otillar R."/>
            <person name="Martin J."/>
            <person name="Schackwitz W."/>
            <person name="Grimwood J."/>
            <person name="MohdZainudin N."/>
            <person name="Xue C."/>
            <person name="Wang R."/>
            <person name="Manning V.A."/>
            <person name="Dhillon B."/>
            <person name="Tu Z.J."/>
            <person name="Steffenson B.J."/>
            <person name="Salamov A."/>
            <person name="Sun H."/>
            <person name="Lowry S."/>
            <person name="LaButti K."/>
            <person name="Han J."/>
            <person name="Copeland A."/>
            <person name="Lindquist E."/>
            <person name="Barry K."/>
            <person name="Schmutz J."/>
            <person name="Baker S.E."/>
            <person name="Ciuffetti L.M."/>
            <person name="Grigoriev I.V."/>
            <person name="Zhong S."/>
            <person name="Turgeon B.G."/>
        </authorList>
    </citation>
    <scope>NUCLEOTIDE SEQUENCE [LARGE SCALE GENOMIC DNA]</scope>
    <source>
        <strain evidence="3">ND90Pr / ATCC 201652</strain>
    </source>
</reference>
<accession>M2T7F2</accession>
<organism evidence="2 3">
    <name type="scientific">Cochliobolus sativus (strain ND90Pr / ATCC 201652)</name>
    <name type="common">Common root rot and spot blotch fungus</name>
    <name type="synonym">Bipolaris sorokiniana</name>
    <dbReference type="NCBI Taxonomy" id="665912"/>
    <lineage>
        <taxon>Eukaryota</taxon>
        <taxon>Fungi</taxon>
        <taxon>Dikarya</taxon>
        <taxon>Ascomycota</taxon>
        <taxon>Pezizomycotina</taxon>
        <taxon>Dothideomycetes</taxon>
        <taxon>Pleosporomycetidae</taxon>
        <taxon>Pleosporales</taxon>
        <taxon>Pleosporineae</taxon>
        <taxon>Pleosporaceae</taxon>
        <taxon>Bipolaris</taxon>
    </lineage>
</organism>
<dbReference type="KEGG" id="bsc:COCSADRAFT_318512"/>
<keyword evidence="1" id="KW-0472">Membrane</keyword>
<feature type="transmembrane region" description="Helical" evidence="1">
    <location>
        <begin position="12"/>
        <end position="31"/>
    </location>
</feature>
<proteinExistence type="predicted"/>
<name>M2T7F2_COCSN</name>
<dbReference type="Proteomes" id="UP000016934">
    <property type="component" value="Unassembled WGS sequence"/>
</dbReference>
<keyword evidence="3" id="KW-1185">Reference proteome</keyword>
<keyword evidence="1" id="KW-1133">Transmembrane helix</keyword>
<sequence length="108" mass="12974">MKCCLHWFWSTRGVLMLFLVLFSFYTLRLFIVFSSTYVFFLFLFLLAKAGVCIFFVITTLLCFRCVGEKKKSRVLYPSLSQSFFLFLQAYFRSFWCLSWDSGFLLEYM</sequence>
<feature type="transmembrane region" description="Helical" evidence="1">
    <location>
        <begin position="74"/>
        <end position="91"/>
    </location>
</feature>